<reference evidence="3" key="1">
    <citation type="submission" date="2021-04" db="EMBL/GenBank/DDBJ databases">
        <title>First draft genome resource for Brassicaceae pathogens Fusarium oxysporum f. sp. raphani and Fusarium oxysporum f. sp. rapae.</title>
        <authorList>
            <person name="Asai S."/>
        </authorList>
    </citation>
    <scope>NUCLEOTIDE SEQUENCE</scope>
    <source>
        <strain evidence="3">Tf1208</strain>
    </source>
</reference>
<dbReference type="Proteomes" id="UP000694050">
    <property type="component" value="Unassembled WGS sequence"/>
</dbReference>
<keyword evidence="2" id="KW-0472">Membrane</keyword>
<proteinExistence type="predicted"/>
<keyword evidence="2" id="KW-1133">Transmembrane helix</keyword>
<protein>
    <submittedName>
        <fullName evidence="3">Uncharacterized protein</fullName>
    </submittedName>
</protein>
<dbReference type="AlphaFoldDB" id="A0A8J5U4H4"/>
<feature type="compositionally biased region" description="Basic and acidic residues" evidence="1">
    <location>
        <begin position="508"/>
        <end position="537"/>
    </location>
</feature>
<accession>A0A8J5U4H4</accession>
<feature type="compositionally biased region" description="Basic and acidic residues" evidence="1">
    <location>
        <begin position="556"/>
        <end position="568"/>
    </location>
</feature>
<gene>
    <name evidence="3" type="ORF">Forpe1208_v011792</name>
</gene>
<feature type="compositionally biased region" description="Basic and acidic residues" evidence="1">
    <location>
        <begin position="491"/>
        <end position="501"/>
    </location>
</feature>
<keyword evidence="2" id="KW-0812">Transmembrane</keyword>
<organism evidence="3 4">
    <name type="scientific">Fusarium oxysporum f. sp. rapae</name>
    <dbReference type="NCBI Taxonomy" id="485398"/>
    <lineage>
        <taxon>Eukaryota</taxon>
        <taxon>Fungi</taxon>
        <taxon>Dikarya</taxon>
        <taxon>Ascomycota</taxon>
        <taxon>Pezizomycotina</taxon>
        <taxon>Sordariomycetes</taxon>
        <taxon>Hypocreomycetidae</taxon>
        <taxon>Hypocreales</taxon>
        <taxon>Nectriaceae</taxon>
        <taxon>Fusarium</taxon>
        <taxon>Fusarium oxysporum species complex</taxon>
    </lineage>
</organism>
<evidence type="ECO:0000313" key="4">
    <source>
        <dbReference type="Proteomes" id="UP000694050"/>
    </source>
</evidence>
<comment type="caution">
    <text evidence="3">The sequence shown here is derived from an EMBL/GenBank/DDBJ whole genome shotgun (WGS) entry which is preliminary data.</text>
</comment>
<evidence type="ECO:0000256" key="1">
    <source>
        <dbReference type="SAM" id="MobiDB-lite"/>
    </source>
</evidence>
<dbReference type="EMBL" id="JAELUQ010000008">
    <property type="protein sequence ID" value="KAG7409401.1"/>
    <property type="molecule type" value="Genomic_DNA"/>
</dbReference>
<feature type="transmembrane region" description="Helical" evidence="2">
    <location>
        <begin position="317"/>
        <end position="341"/>
    </location>
</feature>
<feature type="compositionally biased region" description="Basic and acidic residues" evidence="1">
    <location>
        <begin position="365"/>
        <end position="383"/>
    </location>
</feature>
<feature type="compositionally biased region" description="Acidic residues" evidence="1">
    <location>
        <begin position="538"/>
        <end position="555"/>
    </location>
</feature>
<evidence type="ECO:0000256" key="2">
    <source>
        <dbReference type="SAM" id="Phobius"/>
    </source>
</evidence>
<sequence>MSSTTTNPTATITNNLGFDVDIYDVFNPDTSKPGPLTYTFMVTVPNGASDQKVQTIRRYSQLQAMRTGNIEALNNNYYQQFPVALFVVTPFVSSSAFTLTKDMQQSMEQSFKFIKFSQANPTSQLATDFRTALGDKTSQEDAVNKFFQGTGSFKLCTLSTWTAVFGWQTQFTSPWKGTYYLYSLGSSTAGSSSAPALVATLVITSSADANSAVLTMANTDNENTGVVMAGNGTMQEKDPGLGNISLALAPAWLNVAQTSQQDGKTVYKYVIGAAFTGTINGINVAGNLNQLSIPDPSDSSQNASDKNSANKLSISSIASVVGMLTGTLGVVASIGMVYFMWKGSKQAEDQKKLDAQEEANDEEDANARERQVEQNHQRDEVPKVKAEADKLEADVAPKVQEAYEVVGQAETIQRQVKNVEILELEIVDALENGPANENLEKVGDKVEDVRGKLRDATNIDKNAKDRKADLNNVKGDLKDASGKIQTVLEEEAGRLPQEVEKSLANAKDAMKKQEQQNEAREKAEEKLRERNKEKADKEVDDADFDNAEEQDDDPFEGGRGEGGEVGGR</sequence>
<feature type="region of interest" description="Disordered" evidence="1">
    <location>
        <begin position="350"/>
        <end position="383"/>
    </location>
</feature>
<name>A0A8J5U4H4_FUSOX</name>
<evidence type="ECO:0000313" key="3">
    <source>
        <dbReference type="EMBL" id="KAG7409401.1"/>
    </source>
</evidence>
<feature type="region of interest" description="Disordered" evidence="1">
    <location>
        <begin position="488"/>
        <end position="568"/>
    </location>
</feature>